<dbReference type="Pfam" id="PF24827">
    <property type="entry name" value="AstE_AspA_cat"/>
    <property type="match status" value="1"/>
</dbReference>
<dbReference type="Gene3D" id="3.40.630.10">
    <property type="entry name" value="Zn peptidases"/>
    <property type="match status" value="1"/>
</dbReference>
<evidence type="ECO:0000256" key="1">
    <source>
        <dbReference type="ARBA" id="ARBA00001947"/>
    </source>
</evidence>
<feature type="domain" description="Succinylglutamate desuccinylase/Aspartoacylase catalytic" evidence="5">
    <location>
        <begin position="52"/>
        <end position="240"/>
    </location>
</feature>
<dbReference type="GO" id="GO:0016788">
    <property type="term" value="F:hydrolase activity, acting on ester bonds"/>
    <property type="evidence" value="ECO:0007669"/>
    <property type="project" value="InterPro"/>
</dbReference>
<name>A0A6C0TZ55_9GAMM</name>
<dbReference type="InterPro" id="IPR043795">
    <property type="entry name" value="N-alpha-Ac-DABA-like"/>
</dbReference>
<dbReference type="PIRSF" id="PIRSF039012">
    <property type="entry name" value="ASP"/>
    <property type="match status" value="1"/>
</dbReference>
<evidence type="ECO:0000256" key="4">
    <source>
        <dbReference type="ARBA" id="ARBA00022833"/>
    </source>
</evidence>
<keyword evidence="2" id="KW-0479">Metal-binding</keyword>
<dbReference type="GO" id="GO:0016811">
    <property type="term" value="F:hydrolase activity, acting on carbon-nitrogen (but not peptide) bonds, in linear amides"/>
    <property type="evidence" value="ECO:0007669"/>
    <property type="project" value="InterPro"/>
</dbReference>
<organism evidence="6 7">
    <name type="scientific">Kineobactrum salinum</name>
    <dbReference type="NCBI Taxonomy" id="2708301"/>
    <lineage>
        <taxon>Bacteria</taxon>
        <taxon>Pseudomonadati</taxon>
        <taxon>Pseudomonadota</taxon>
        <taxon>Gammaproteobacteria</taxon>
        <taxon>Cellvibrionales</taxon>
        <taxon>Halieaceae</taxon>
        <taxon>Kineobactrum</taxon>
    </lineage>
</organism>
<dbReference type="PANTHER" id="PTHR37326">
    <property type="entry name" value="BLL3975 PROTEIN"/>
    <property type="match status" value="1"/>
</dbReference>
<dbReference type="InterPro" id="IPR053138">
    <property type="entry name" value="N-alpha-Ac-DABA_deacetylase"/>
</dbReference>
<reference evidence="6 7" key="1">
    <citation type="submission" date="2020-02" db="EMBL/GenBank/DDBJ databases">
        <title>Genome sequencing for Kineobactrum sp. M2.</title>
        <authorList>
            <person name="Park S.-J."/>
        </authorList>
    </citation>
    <scope>NUCLEOTIDE SEQUENCE [LARGE SCALE GENOMIC DNA]</scope>
    <source>
        <strain evidence="6 7">M2</strain>
    </source>
</reference>
<evidence type="ECO:0000259" key="5">
    <source>
        <dbReference type="Pfam" id="PF24827"/>
    </source>
</evidence>
<proteinExistence type="predicted"/>
<sequence length="349" mass="37391">MEKVHDTENSVIASILREGKRGSVHRGKLQLGTRATGADIAISYIVVLGAEAGPTLWINGQVHGTEVCGIVAGMEFCRNLDPASLKGSVVFTASANPLALESRTWATQQDFGQNLDTLFPGRSNGFITERMAACLMAEILAVRPALLLSMHAQGTDFESQIYGVYKLPPNCVVEPSYLYRLLRVFNPFAICHQSVLPGSGEHPGNHAGALDYLALVNGIPAFMVEFGVAQRATPEEVQLGIACYRNICVELGMLERSDTAAFITKSRLVNARGHLNVDVGGIWQSPLKSGAVVKAGDPIGTITDFTGVVLATVTLPMDILLIALRLDPVVHTGDSVAYIASEWSELTFG</sequence>
<accession>A0A6C0TZ55</accession>
<dbReference type="PANTHER" id="PTHR37326:SF1">
    <property type="entry name" value="BLL3975 PROTEIN"/>
    <property type="match status" value="1"/>
</dbReference>
<comment type="cofactor">
    <cofactor evidence="1">
        <name>Zn(2+)</name>
        <dbReference type="ChEBI" id="CHEBI:29105"/>
    </cofactor>
</comment>
<dbReference type="AlphaFoldDB" id="A0A6C0TZ55"/>
<protein>
    <submittedName>
        <fullName evidence="6">Peptidase M14</fullName>
    </submittedName>
</protein>
<evidence type="ECO:0000256" key="3">
    <source>
        <dbReference type="ARBA" id="ARBA00022801"/>
    </source>
</evidence>
<keyword evidence="4" id="KW-0862">Zinc</keyword>
<keyword evidence="7" id="KW-1185">Reference proteome</keyword>
<keyword evidence="3" id="KW-0378">Hydrolase</keyword>
<dbReference type="RefSeq" id="WP_163494344.1">
    <property type="nucleotide sequence ID" value="NZ_CP048711.1"/>
</dbReference>
<dbReference type="CDD" id="cd06255">
    <property type="entry name" value="M14_ASTE_ASPA-like"/>
    <property type="match status" value="1"/>
</dbReference>
<gene>
    <name evidence="6" type="ORF">G3T16_06500</name>
</gene>
<evidence type="ECO:0000313" key="7">
    <source>
        <dbReference type="Proteomes" id="UP000477680"/>
    </source>
</evidence>
<dbReference type="Proteomes" id="UP000477680">
    <property type="component" value="Chromosome"/>
</dbReference>
<dbReference type="EMBL" id="CP048711">
    <property type="protein sequence ID" value="QIB65102.1"/>
    <property type="molecule type" value="Genomic_DNA"/>
</dbReference>
<dbReference type="InterPro" id="IPR055438">
    <property type="entry name" value="AstE_AspA_cat"/>
</dbReference>
<dbReference type="SUPFAM" id="SSF53187">
    <property type="entry name" value="Zn-dependent exopeptidases"/>
    <property type="match status" value="1"/>
</dbReference>
<evidence type="ECO:0000313" key="6">
    <source>
        <dbReference type="EMBL" id="QIB65102.1"/>
    </source>
</evidence>
<dbReference type="GO" id="GO:0046872">
    <property type="term" value="F:metal ion binding"/>
    <property type="evidence" value="ECO:0007669"/>
    <property type="project" value="UniProtKB-KW"/>
</dbReference>
<dbReference type="KEGG" id="kim:G3T16_06500"/>
<evidence type="ECO:0000256" key="2">
    <source>
        <dbReference type="ARBA" id="ARBA00022723"/>
    </source>
</evidence>